<dbReference type="AlphaFoldDB" id="A0A8J3BM89"/>
<evidence type="ECO:0000313" key="3">
    <source>
        <dbReference type="Proteomes" id="UP000612329"/>
    </source>
</evidence>
<reference evidence="2" key="1">
    <citation type="journal article" date="2014" name="Int. J. Syst. Evol. Microbiol.">
        <title>Complete genome sequence of Corynebacterium casei LMG S-19264T (=DSM 44701T), isolated from a smear-ripened cheese.</title>
        <authorList>
            <consortium name="US DOE Joint Genome Institute (JGI-PGF)"/>
            <person name="Walter F."/>
            <person name="Albersmeier A."/>
            <person name="Kalinowski J."/>
            <person name="Ruckert C."/>
        </authorList>
    </citation>
    <scope>NUCLEOTIDE SEQUENCE</scope>
    <source>
        <strain evidence="2">JCM 12862</strain>
    </source>
</reference>
<dbReference type="Proteomes" id="UP000612329">
    <property type="component" value="Unassembled WGS sequence"/>
</dbReference>
<dbReference type="Pfam" id="PF19578">
    <property type="entry name" value="DUF6090"/>
    <property type="match status" value="1"/>
</dbReference>
<keyword evidence="1" id="KW-0812">Transmembrane</keyword>
<proteinExistence type="predicted"/>
<keyword evidence="3" id="KW-1185">Reference proteome</keyword>
<keyword evidence="1" id="KW-1133">Transmembrane helix</keyword>
<evidence type="ECO:0000313" key="2">
    <source>
        <dbReference type="EMBL" id="GGK24625.1"/>
    </source>
</evidence>
<feature type="transmembrane region" description="Helical" evidence="1">
    <location>
        <begin position="21"/>
        <end position="42"/>
    </location>
</feature>
<dbReference type="InterPro" id="IPR045749">
    <property type="entry name" value="DUF6090"/>
</dbReference>
<accession>A0A8J3BM89</accession>
<reference evidence="2" key="2">
    <citation type="submission" date="2020-09" db="EMBL/GenBank/DDBJ databases">
        <authorList>
            <person name="Sun Q."/>
            <person name="Ohkuma M."/>
        </authorList>
    </citation>
    <scope>NUCLEOTIDE SEQUENCE</scope>
    <source>
        <strain evidence="2">JCM 12862</strain>
    </source>
</reference>
<keyword evidence="1" id="KW-0472">Membrane</keyword>
<dbReference type="RefSeq" id="WP_188652350.1">
    <property type="nucleotide sequence ID" value="NZ_BMNR01000004.1"/>
</dbReference>
<name>A0A8J3BM89_9FLAO</name>
<evidence type="ECO:0000256" key="1">
    <source>
        <dbReference type="SAM" id="Phobius"/>
    </source>
</evidence>
<organism evidence="2 3">
    <name type="scientific">Yeosuana aromativorans</name>
    <dbReference type="NCBI Taxonomy" id="288019"/>
    <lineage>
        <taxon>Bacteria</taxon>
        <taxon>Pseudomonadati</taxon>
        <taxon>Bacteroidota</taxon>
        <taxon>Flavobacteriia</taxon>
        <taxon>Flavobacteriales</taxon>
        <taxon>Flavobacteriaceae</taxon>
        <taxon>Yeosuana</taxon>
    </lineage>
</organism>
<gene>
    <name evidence="2" type="ORF">GCM10007962_18580</name>
</gene>
<sequence>MIKLFRNIRKKLIAEGKTTNYLKYAIGEIVLVVIGILIALQINNWNENRKNRAEEKIVKTNLQEELLQIQNNMHVKINQLNISKNAVKELMGLFGKSSSEIQKINTDSLIYYSLTWPEFNPSSSVLNDLLQSGRLHLITNTHLRNLLFKWSPTIKEAESQYNEMIRFNNDKVFDYLNRYISFKNVDNYGMVFWNKKSVFKIDPSSLFSQLYYENMLEGQLYFFTASIDKLDDINGLIDNILKNTNKKND</sequence>
<dbReference type="EMBL" id="BMNR01000004">
    <property type="protein sequence ID" value="GGK24625.1"/>
    <property type="molecule type" value="Genomic_DNA"/>
</dbReference>
<protein>
    <submittedName>
        <fullName evidence="2">Uncharacterized protein</fullName>
    </submittedName>
</protein>
<comment type="caution">
    <text evidence="2">The sequence shown here is derived from an EMBL/GenBank/DDBJ whole genome shotgun (WGS) entry which is preliminary data.</text>
</comment>